<reference evidence="2 3" key="1">
    <citation type="journal article" date="2013" name="BMC Genomics">
        <title>The miniature genome of a carnivorous plant Genlisea aurea contains a low number of genes and short non-coding sequences.</title>
        <authorList>
            <person name="Leushkin E.V."/>
            <person name="Sutormin R.A."/>
            <person name="Nabieva E.R."/>
            <person name="Penin A.A."/>
            <person name="Kondrashov A.S."/>
            <person name="Logacheva M.D."/>
        </authorList>
    </citation>
    <scope>NUCLEOTIDE SEQUENCE [LARGE SCALE GENOMIC DNA]</scope>
</reference>
<dbReference type="SUPFAM" id="SSF52540">
    <property type="entry name" value="P-loop containing nucleoside triphosphate hydrolases"/>
    <property type="match status" value="1"/>
</dbReference>
<name>S8CRB8_9LAMI</name>
<sequence length="290" mass="32906">KSEEEASVLRFYKIVLSWDYLRILKEAERKYDKKKPDGDGSLLKVKSRYTDVDDYFDVFEPLLFEEVKSHIIQQKDEEEETVWLQAIVAECNEINGFHLPAIICLNADSVSQSDLLLVSTAKFGEGKHLPTAYAFALVDHRQNDKIKLRLYLSGEIKSYNVDDVRPCQRLHSMLPIVSEVQKCVYVLKLCSLSTILREYVAMRSIGSLPFKDIILKAADTYSSNAASSWTLPRPLEDLMKREQNESQMDSIYAVLSHKPLVLIQGPPGTGKTRTILGILNAICHSSPPRV</sequence>
<feature type="non-terminal residue" evidence="2">
    <location>
        <position position="1"/>
    </location>
</feature>
<evidence type="ECO:0000259" key="1">
    <source>
        <dbReference type="Pfam" id="PF13086"/>
    </source>
</evidence>
<accession>S8CRB8</accession>
<dbReference type="EMBL" id="AUSU01001968">
    <property type="protein sequence ID" value="EPS69779.1"/>
    <property type="molecule type" value="Genomic_DNA"/>
</dbReference>
<feature type="domain" description="DNA2/NAM7 helicase helicase" evidence="1">
    <location>
        <begin position="244"/>
        <end position="282"/>
    </location>
</feature>
<dbReference type="Gene3D" id="3.40.50.300">
    <property type="entry name" value="P-loop containing nucleotide triphosphate hydrolases"/>
    <property type="match status" value="1"/>
</dbReference>
<comment type="caution">
    <text evidence="2">The sequence shown here is derived from an EMBL/GenBank/DDBJ whole genome shotgun (WGS) entry which is preliminary data.</text>
</comment>
<dbReference type="PANTHER" id="PTHR10887">
    <property type="entry name" value="DNA2/NAM7 HELICASE FAMILY"/>
    <property type="match status" value="1"/>
</dbReference>
<dbReference type="InterPro" id="IPR041677">
    <property type="entry name" value="DNA2/NAM7_AAA_11"/>
</dbReference>
<gene>
    <name evidence="2" type="ORF">M569_04983</name>
</gene>
<dbReference type="GO" id="GO:0004386">
    <property type="term" value="F:helicase activity"/>
    <property type="evidence" value="ECO:0007669"/>
    <property type="project" value="InterPro"/>
</dbReference>
<protein>
    <recommendedName>
        <fullName evidence="1">DNA2/NAM7 helicase helicase domain-containing protein</fullName>
    </recommendedName>
</protein>
<dbReference type="PANTHER" id="PTHR10887:SF538">
    <property type="entry name" value="HELICASE MAGATAMA 3-RELATED"/>
    <property type="match status" value="1"/>
</dbReference>
<evidence type="ECO:0000313" key="2">
    <source>
        <dbReference type="EMBL" id="EPS69779.1"/>
    </source>
</evidence>
<dbReference type="Pfam" id="PF13086">
    <property type="entry name" value="AAA_11"/>
    <property type="match status" value="1"/>
</dbReference>
<keyword evidence="3" id="KW-1185">Reference proteome</keyword>
<dbReference type="OrthoDB" id="6513042at2759"/>
<organism evidence="2 3">
    <name type="scientific">Genlisea aurea</name>
    <dbReference type="NCBI Taxonomy" id="192259"/>
    <lineage>
        <taxon>Eukaryota</taxon>
        <taxon>Viridiplantae</taxon>
        <taxon>Streptophyta</taxon>
        <taxon>Embryophyta</taxon>
        <taxon>Tracheophyta</taxon>
        <taxon>Spermatophyta</taxon>
        <taxon>Magnoliopsida</taxon>
        <taxon>eudicotyledons</taxon>
        <taxon>Gunneridae</taxon>
        <taxon>Pentapetalae</taxon>
        <taxon>asterids</taxon>
        <taxon>lamiids</taxon>
        <taxon>Lamiales</taxon>
        <taxon>Lentibulariaceae</taxon>
        <taxon>Genlisea</taxon>
    </lineage>
</organism>
<dbReference type="InterPro" id="IPR045055">
    <property type="entry name" value="DNA2/NAM7-like"/>
</dbReference>
<evidence type="ECO:0000313" key="3">
    <source>
        <dbReference type="Proteomes" id="UP000015453"/>
    </source>
</evidence>
<proteinExistence type="predicted"/>
<feature type="non-terminal residue" evidence="2">
    <location>
        <position position="290"/>
    </location>
</feature>
<dbReference type="AlphaFoldDB" id="S8CRB8"/>
<dbReference type="InterPro" id="IPR027417">
    <property type="entry name" value="P-loop_NTPase"/>
</dbReference>
<dbReference type="Proteomes" id="UP000015453">
    <property type="component" value="Unassembled WGS sequence"/>
</dbReference>